<gene>
    <name evidence="3" type="ORF">OB144RH_04005</name>
</gene>
<dbReference type="EMBL" id="OZ018776">
    <property type="protein sequence ID" value="CAK9120933.1"/>
    <property type="molecule type" value="Genomic_DNA"/>
</dbReference>
<dbReference type="PANTHER" id="PTHR34611:SF2">
    <property type="entry name" value="INACTIVE RECOMBINATION-PROMOTING NUCLEASE-LIKE PROTEIN RPNE-RELATED"/>
    <property type="match status" value="1"/>
</dbReference>
<dbReference type="Pfam" id="PF04754">
    <property type="entry name" value="Transposase_31"/>
    <property type="match status" value="1"/>
</dbReference>
<sequence length="176" mass="21170">MSKNLKHDKIIRSAFENPIVTKEFFQMHLPPHIQNLASFKTLKMEKDSFVDKTLKKSILDILFSVKFDSEDSYLFLLLEHQSKPHYYMAFRLFKYMLNITEYHRKVTKSKKFPFIYSLVFYNGIQQYNAPQNLWKLFENSELVKATWTNDYQLINVHDISDQELKKMLGPEFYNFS</sequence>
<dbReference type="InterPro" id="IPR006842">
    <property type="entry name" value="Transposase_31"/>
</dbReference>
<dbReference type="InterPro" id="IPR051699">
    <property type="entry name" value="Rpn/YhgA-like_nuclease"/>
</dbReference>
<organism evidence="3 4">
    <name type="scientific">Rickettsia helvetica</name>
    <dbReference type="NCBI Taxonomy" id="35789"/>
    <lineage>
        <taxon>Bacteria</taxon>
        <taxon>Pseudomonadati</taxon>
        <taxon>Pseudomonadota</taxon>
        <taxon>Alphaproteobacteria</taxon>
        <taxon>Rickettsiales</taxon>
        <taxon>Rickettsiaceae</taxon>
        <taxon>Rickettsieae</taxon>
        <taxon>Rickettsia</taxon>
        <taxon>spotted fever group</taxon>
    </lineage>
</organism>
<dbReference type="NCBIfam" id="TIGR01784">
    <property type="entry name" value="T_den_put_tspse"/>
    <property type="match status" value="1"/>
</dbReference>
<evidence type="ECO:0000313" key="3">
    <source>
        <dbReference type="EMBL" id="CAK9120933.1"/>
    </source>
</evidence>
<proteinExistence type="inferred from homology"/>
<reference evidence="3 4" key="1">
    <citation type="submission" date="2024-02" db="EMBL/GenBank/DDBJ databases">
        <authorList>
            <person name="Nijsse B."/>
            <person name="Sprong H."/>
        </authorList>
    </citation>
    <scope>NUCLEOTIDE SEQUENCE [LARGE SCALE GENOMIC DNA]</scope>
    <source>
        <strain evidence="3">OB144</strain>
    </source>
</reference>
<accession>A0ABM9NBQ4</accession>
<evidence type="ECO:0000259" key="2">
    <source>
        <dbReference type="Pfam" id="PF04754"/>
    </source>
</evidence>
<dbReference type="Proteomes" id="UP001642485">
    <property type="component" value="Chromosome"/>
</dbReference>
<evidence type="ECO:0000313" key="4">
    <source>
        <dbReference type="Proteomes" id="UP001642485"/>
    </source>
</evidence>
<evidence type="ECO:0000256" key="1">
    <source>
        <dbReference type="ARBA" id="ARBA00009787"/>
    </source>
</evidence>
<dbReference type="InterPro" id="IPR010106">
    <property type="entry name" value="RpnA"/>
</dbReference>
<keyword evidence="4" id="KW-1185">Reference proteome</keyword>
<dbReference type="PANTHER" id="PTHR34611">
    <property type="match status" value="1"/>
</dbReference>
<comment type="similarity">
    <text evidence="1">Belongs to the Rpn/YhgA-like nuclease family.</text>
</comment>
<feature type="domain" description="Transposase (putative) YhgA-like" evidence="2">
    <location>
        <begin position="6"/>
        <end position="166"/>
    </location>
</feature>
<protein>
    <submittedName>
        <fullName evidence="3">Rpn family recombination-promoting nuclease/putative transposase</fullName>
    </submittedName>
</protein>
<name>A0ABM9NBQ4_RICHE</name>
<dbReference type="RefSeq" id="WP_010423734.1">
    <property type="nucleotide sequence ID" value="NZ_OY974080.1"/>
</dbReference>